<gene>
    <name evidence="3" type="primary">LOC104789321</name>
</gene>
<reference evidence="3" key="2">
    <citation type="submission" date="2025-08" db="UniProtKB">
        <authorList>
            <consortium name="RefSeq"/>
        </authorList>
    </citation>
    <scope>IDENTIFICATION</scope>
    <source>
        <tissue evidence="3">Leaf</tissue>
    </source>
</reference>
<dbReference type="GeneID" id="104789321"/>
<dbReference type="SUPFAM" id="SSF81383">
    <property type="entry name" value="F-box domain"/>
    <property type="match status" value="1"/>
</dbReference>
<dbReference type="PANTHER" id="PTHR31672:SF13">
    <property type="entry name" value="F-BOX PROTEIN CPR30-LIKE"/>
    <property type="match status" value="1"/>
</dbReference>
<dbReference type="InterPro" id="IPR001810">
    <property type="entry name" value="F-box_dom"/>
</dbReference>
<evidence type="ECO:0000259" key="1">
    <source>
        <dbReference type="SMART" id="SM00256"/>
    </source>
</evidence>
<feature type="domain" description="F-box" evidence="1">
    <location>
        <begin position="11"/>
        <end position="50"/>
    </location>
</feature>
<name>A0ABM1RPB1_CAMSA</name>
<keyword evidence="2" id="KW-1185">Reference proteome</keyword>
<dbReference type="RefSeq" id="XP_019100849.1">
    <property type="nucleotide sequence ID" value="XM_019245304.1"/>
</dbReference>
<reference evidence="2" key="1">
    <citation type="journal article" date="2014" name="Nat. Commun.">
        <title>The emerging biofuel crop Camelina sativa retains a highly undifferentiated hexaploid genome structure.</title>
        <authorList>
            <person name="Kagale S."/>
            <person name="Koh C."/>
            <person name="Nixon J."/>
            <person name="Bollina V."/>
            <person name="Clarke W.E."/>
            <person name="Tuteja R."/>
            <person name="Spillane C."/>
            <person name="Robinson S.J."/>
            <person name="Links M.G."/>
            <person name="Clarke C."/>
            <person name="Higgins E.E."/>
            <person name="Huebert T."/>
            <person name="Sharpe A.G."/>
            <person name="Parkin I.A."/>
        </authorList>
    </citation>
    <scope>NUCLEOTIDE SEQUENCE [LARGE SCALE GENOMIC DNA]</scope>
    <source>
        <strain evidence="2">cv. DH55</strain>
    </source>
</reference>
<organism evidence="2 3">
    <name type="scientific">Camelina sativa</name>
    <name type="common">False flax</name>
    <name type="synonym">Myagrum sativum</name>
    <dbReference type="NCBI Taxonomy" id="90675"/>
    <lineage>
        <taxon>Eukaryota</taxon>
        <taxon>Viridiplantae</taxon>
        <taxon>Streptophyta</taxon>
        <taxon>Embryophyta</taxon>
        <taxon>Tracheophyta</taxon>
        <taxon>Spermatophyta</taxon>
        <taxon>Magnoliopsida</taxon>
        <taxon>eudicotyledons</taxon>
        <taxon>Gunneridae</taxon>
        <taxon>Pentapetalae</taxon>
        <taxon>rosids</taxon>
        <taxon>malvids</taxon>
        <taxon>Brassicales</taxon>
        <taxon>Brassicaceae</taxon>
        <taxon>Camelineae</taxon>
        <taxon>Camelina</taxon>
    </lineage>
</organism>
<sequence length="225" mass="26262">MDAKKRRGVNILDDIVEEILVKVPVRSLVKFKAVSKQWKGTIESKWFADKQVRSQKSLGGGQARIVKIVPRCFGRKTRRTRLTLENLLLMPPNGLVYTSPYRLIRHPRPRLRLRLRRYKISEPCDGLFCIYTKDRELILVNPATNSSRILPDPNPDPYPSTLPEDVWRRQITLVGIGRENVANNPRCKVFALDSNTWRYVDPPNRQRRFKAIRLHRMSGLDTYMN</sequence>
<protein>
    <submittedName>
        <fullName evidence="3">F-box/kelch-repeat protein At1g12870</fullName>
    </submittedName>
</protein>
<dbReference type="PANTHER" id="PTHR31672">
    <property type="entry name" value="BNACNNG10540D PROTEIN"/>
    <property type="match status" value="1"/>
</dbReference>
<accession>A0ABM1RPB1</accession>
<proteinExistence type="predicted"/>
<evidence type="ECO:0000313" key="3">
    <source>
        <dbReference type="RefSeq" id="XP_019100849.1"/>
    </source>
</evidence>
<dbReference type="SMART" id="SM00256">
    <property type="entry name" value="FBOX"/>
    <property type="match status" value="1"/>
</dbReference>
<dbReference type="InterPro" id="IPR050796">
    <property type="entry name" value="SCF_F-box_component"/>
</dbReference>
<dbReference type="Proteomes" id="UP000694864">
    <property type="component" value="Chromosome 5"/>
</dbReference>
<evidence type="ECO:0000313" key="2">
    <source>
        <dbReference type="Proteomes" id="UP000694864"/>
    </source>
</evidence>
<dbReference type="Pfam" id="PF00646">
    <property type="entry name" value="F-box"/>
    <property type="match status" value="1"/>
</dbReference>
<dbReference type="InterPro" id="IPR036047">
    <property type="entry name" value="F-box-like_dom_sf"/>
</dbReference>